<dbReference type="EnsemblMetazoa" id="SSS_6304s_mrna">
    <property type="protein sequence ID" value="KAF7488512.1"/>
    <property type="gene ID" value="SSS_6304"/>
</dbReference>
<evidence type="ECO:0000313" key="10">
    <source>
        <dbReference type="Proteomes" id="UP000070412"/>
    </source>
</evidence>
<evidence type="ECO:0000256" key="5">
    <source>
        <dbReference type="ARBA" id="ARBA00066604"/>
    </source>
</evidence>
<dbReference type="PANTHER" id="PTHR42687">
    <property type="entry name" value="L-THREONINE 3-DEHYDROGENASE"/>
    <property type="match status" value="1"/>
</dbReference>
<dbReference type="AlphaFoldDB" id="A0A834R3K7"/>
<reference evidence="10" key="1">
    <citation type="journal article" date="2020" name="PLoS Negl. Trop. Dis.">
        <title>High-quality nuclear genome for Sarcoptes scabiei-A critical resource for a neglected parasite.</title>
        <authorList>
            <person name="Korhonen P.K."/>
            <person name="Gasser R.B."/>
            <person name="Ma G."/>
            <person name="Wang T."/>
            <person name="Stroehlein A.J."/>
            <person name="Young N.D."/>
            <person name="Ang C.S."/>
            <person name="Fernando D.D."/>
            <person name="Lu H.C."/>
            <person name="Taylor S."/>
            <person name="Reynolds S.L."/>
            <person name="Mofiz E."/>
            <person name="Najaraj S.H."/>
            <person name="Gowda H."/>
            <person name="Madugundu A."/>
            <person name="Renuse S."/>
            <person name="Holt D."/>
            <person name="Pandey A."/>
            <person name="Papenfuss A.T."/>
            <person name="Fischer K."/>
        </authorList>
    </citation>
    <scope>NUCLEOTIDE SEQUENCE [LARGE SCALE GENOMIC DNA]</scope>
</reference>
<dbReference type="EC" id="1.1.1.103" evidence="5"/>
<evidence type="ECO:0000256" key="6">
    <source>
        <dbReference type="ARBA" id="ARBA00069940"/>
    </source>
</evidence>
<feature type="domain" description="NAD-dependent epimerase/dehydratase" evidence="7">
    <location>
        <begin position="66"/>
        <end position="302"/>
    </location>
</feature>
<dbReference type="PANTHER" id="PTHR42687:SF1">
    <property type="entry name" value="L-THREONINE 3-DEHYDROGENASE, MITOCHONDRIAL"/>
    <property type="match status" value="1"/>
</dbReference>
<keyword evidence="10" id="KW-1185">Reference proteome</keyword>
<name>A0A834R3K7_SARSC</name>
<comment type="similarity">
    <text evidence="1">Belongs to the NAD(P)-dependent epimerase/dehydratase family.</text>
</comment>
<dbReference type="InterPro" id="IPR001509">
    <property type="entry name" value="Epimerase_deHydtase"/>
</dbReference>
<proteinExistence type="inferred from homology"/>
<reference evidence="8" key="2">
    <citation type="submission" date="2020-01" db="EMBL/GenBank/DDBJ databases">
        <authorList>
            <person name="Korhonen P.K.K."/>
            <person name="Guangxu M.G."/>
            <person name="Wang T.W."/>
            <person name="Stroehlein A.J.S."/>
            <person name="Young N.D."/>
            <person name="Ang C.-S.A."/>
            <person name="Fernando D.W.F."/>
            <person name="Lu H.L."/>
            <person name="Taylor S.T."/>
            <person name="Ehtesham M.E.M."/>
            <person name="Najaraj S.H.N."/>
            <person name="Harsha G.H.G."/>
            <person name="Madugundu A.M."/>
            <person name="Renuse S.R."/>
            <person name="Holt D.H."/>
            <person name="Pandey A.P."/>
            <person name="Papenfuss A.P."/>
            <person name="Gasser R.B.G."/>
            <person name="Fischer K.F."/>
        </authorList>
    </citation>
    <scope>NUCLEOTIDE SEQUENCE</scope>
    <source>
        <strain evidence="8">SSS_KF_BRIS2020</strain>
    </source>
</reference>
<comment type="catalytic activity">
    <reaction evidence="2">
        <text>L-threonine + NAD(+) = (2S)-2-amino-3-oxobutanoate + NADH + H(+)</text>
        <dbReference type="Rhea" id="RHEA:13161"/>
        <dbReference type="ChEBI" id="CHEBI:15378"/>
        <dbReference type="ChEBI" id="CHEBI:57540"/>
        <dbReference type="ChEBI" id="CHEBI:57926"/>
        <dbReference type="ChEBI" id="CHEBI:57945"/>
        <dbReference type="ChEBI" id="CHEBI:78948"/>
        <dbReference type="EC" id="1.1.1.103"/>
    </reaction>
</comment>
<organism evidence="8">
    <name type="scientific">Sarcoptes scabiei</name>
    <name type="common">Itch mite</name>
    <name type="synonym">Acarus scabiei</name>
    <dbReference type="NCBI Taxonomy" id="52283"/>
    <lineage>
        <taxon>Eukaryota</taxon>
        <taxon>Metazoa</taxon>
        <taxon>Ecdysozoa</taxon>
        <taxon>Arthropoda</taxon>
        <taxon>Chelicerata</taxon>
        <taxon>Arachnida</taxon>
        <taxon>Acari</taxon>
        <taxon>Acariformes</taxon>
        <taxon>Sarcoptiformes</taxon>
        <taxon>Astigmata</taxon>
        <taxon>Psoroptidia</taxon>
        <taxon>Sarcoptoidea</taxon>
        <taxon>Sarcoptidae</taxon>
        <taxon>Sarcoptinae</taxon>
        <taxon>Sarcoptes</taxon>
    </lineage>
</organism>
<evidence type="ECO:0000256" key="1">
    <source>
        <dbReference type="ARBA" id="ARBA00007637"/>
    </source>
</evidence>
<dbReference type="EMBL" id="WVUK01000066">
    <property type="protein sequence ID" value="KAF7488512.1"/>
    <property type="molecule type" value="Genomic_DNA"/>
</dbReference>
<dbReference type="InterPro" id="IPR051225">
    <property type="entry name" value="NAD(P)_epim/dehydratase"/>
</dbReference>
<evidence type="ECO:0000259" key="7">
    <source>
        <dbReference type="Pfam" id="PF01370"/>
    </source>
</evidence>
<comment type="pathway">
    <text evidence="4">Amino-acid degradation; L-threonine degradation via oxydo-reductase pathway; glycine from L-threonine: step 1/2.</text>
</comment>
<dbReference type="FunFam" id="3.40.50.720:FF:000077">
    <property type="entry name" value="L-threonine 3-dehydrogenase, mitochondrial"/>
    <property type="match status" value="1"/>
</dbReference>
<comment type="function">
    <text evidence="3">Catalyzes the NAD(+)-dependent oxidation of L-threonine to 2-amino-3-ketobutyrate, mediating L-threonine catabolism.</text>
</comment>
<evidence type="ECO:0000256" key="2">
    <source>
        <dbReference type="ARBA" id="ARBA00050613"/>
    </source>
</evidence>
<dbReference type="Gene3D" id="3.40.50.720">
    <property type="entry name" value="NAD(P)-binding Rossmann-like Domain"/>
    <property type="match status" value="1"/>
</dbReference>
<evidence type="ECO:0000256" key="4">
    <source>
        <dbReference type="ARBA" id="ARBA00060557"/>
    </source>
</evidence>
<evidence type="ECO:0000256" key="3">
    <source>
        <dbReference type="ARBA" id="ARBA00059023"/>
    </source>
</evidence>
<dbReference type="GO" id="GO:0008743">
    <property type="term" value="F:L-threonine 3-dehydrogenase activity"/>
    <property type="evidence" value="ECO:0007669"/>
    <property type="project" value="UniProtKB-EC"/>
</dbReference>
<accession>A0A834R3K7</accession>
<dbReference type="Pfam" id="PF01370">
    <property type="entry name" value="Epimerase"/>
    <property type="match status" value="1"/>
</dbReference>
<evidence type="ECO:0000313" key="9">
    <source>
        <dbReference type="EnsemblMetazoa" id="KAF7488512.1"/>
    </source>
</evidence>
<protein>
    <recommendedName>
        <fullName evidence="6">L-threonine 3-dehydrogenase, mitochondrial</fullName>
        <ecNumber evidence="5">1.1.1.103</ecNumber>
    </recommendedName>
</protein>
<dbReference type="OrthoDB" id="10058185at2759"/>
<dbReference type="InterPro" id="IPR036291">
    <property type="entry name" value="NAD(P)-bd_dom_sf"/>
</dbReference>
<dbReference type="SUPFAM" id="SSF51735">
    <property type="entry name" value="NAD(P)-binding Rossmann-fold domains"/>
    <property type="match status" value="1"/>
</dbReference>
<dbReference type="Proteomes" id="UP000070412">
    <property type="component" value="Unassembled WGS sequence"/>
</dbReference>
<reference evidence="9" key="3">
    <citation type="submission" date="2022-06" db="UniProtKB">
        <authorList>
            <consortium name="EnsemblMetazoa"/>
        </authorList>
    </citation>
    <scope>IDENTIFICATION</scope>
</reference>
<gene>
    <name evidence="8" type="ORF">SSS_6304</name>
</gene>
<sequence>MSTSTLFRSIIKQSNRIRRIFLCGDNQSRWIFSTTSVGTQKNSYDGRVLFENYPQIKSSKKSKPRVLITGSFGQLGFGLASLMRKRFGRDNVIMSDIVKPQASVINSGPFAYIDVLDPKSIDSVVVQHGIDWIIHFSALLSSIGEKNVARAIQVNIGGLHNVFEVAHRHNLSIFVPSTIGAFGPESPRNVPTPDFCVQRPKTIYGISKVHAELLGEYFHHKNKLDFRSLRLPGIISADSQPGGGTTDYAVDIFHHAYQNGSYECYLKADTRLPMMFIDDCLRSIIEFMETPEELLAQRTYNIHAIDFTPNELAQAIRQYVPNFEIKFNPDSRQSIARNDWNWKPQYNLNRLCQAMFVKISQMKGFSKHIDPNALETAIQDQQILMEINKLDSVNDDRQHAIVSN</sequence>
<evidence type="ECO:0000313" key="8">
    <source>
        <dbReference type="EMBL" id="KAF7488512.1"/>
    </source>
</evidence>
<dbReference type="GO" id="GO:0006567">
    <property type="term" value="P:L-threonine catabolic process"/>
    <property type="evidence" value="ECO:0007669"/>
    <property type="project" value="TreeGrafter"/>
</dbReference>